<feature type="domain" description="Solute-binding protein family 5" evidence="2">
    <location>
        <begin position="142"/>
        <end position="477"/>
    </location>
</feature>
<evidence type="ECO:0000256" key="1">
    <source>
        <dbReference type="SAM" id="MobiDB-lite"/>
    </source>
</evidence>
<gene>
    <name evidence="3" type="ORF">SSOG_08082</name>
</gene>
<dbReference type="EMBL" id="GG657754">
    <property type="protein sequence ID" value="EFL28368.1"/>
    <property type="molecule type" value="Genomic_DNA"/>
</dbReference>
<evidence type="ECO:0000313" key="3">
    <source>
        <dbReference type="EMBL" id="EFL28368.1"/>
    </source>
</evidence>
<feature type="region of interest" description="Disordered" evidence="1">
    <location>
        <begin position="1"/>
        <end position="51"/>
    </location>
</feature>
<dbReference type="Gene3D" id="3.10.105.10">
    <property type="entry name" value="Dipeptide-binding Protein, Domain 3"/>
    <property type="match status" value="1"/>
</dbReference>
<dbReference type="AlphaFoldDB" id="D9WTH4"/>
<dbReference type="GO" id="GO:0015833">
    <property type="term" value="P:peptide transport"/>
    <property type="evidence" value="ECO:0007669"/>
    <property type="project" value="TreeGrafter"/>
</dbReference>
<dbReference type="GO" id="GO:0042597">
    <property type="term" value="C:periplasmic space"/>
    <property type="evidence" value="ECO:0007669"/>
    <property type="project" value="UniProtKB-ARBA"/>
</dbReference>
<reference evidence="3 4" key="1">
    <citation type="submission" date="2009-02" db="EMBL/GenBank/DDBJ databases">
        <title>Annotation of Streptomyces hygroscopicus strain ATCC 53653.</title>
        <authorList>
            <consortium name="The Broad Institute Genome Sequencing Platform"/>
            <consortium name="Broad Institute Microbial Sequencing Center"/>
            <person name="Fischbach M."/>
            <person name="Godfrey P."/>
            <person name="Ward D."/>
            <person name="Young S."/>
            <person name="Zeng Q."/>
            <person name="Koehrsen M."/>
            <person name="Alvarado L."/>
            <person name="Berlin A.M."/>
            <person name="Bochicchio J."/>
            <person name="Borenstein D."/>
            <person name="Chapman S.B."/>
            <person name="Chen Z."/>
            <person name="Engels R."/>
            <person name="Freedman E."/>
            <person name="Gellesch M."/>
            <person name="Goldberg J."/>
            <person name="Griggs A."/>
            <person name="Gujja S."/>
            <person name="Heilman E.R."/>
            <person name="Heiman D.I."/>
            <person name="Hepburn T.A."/>
            <person name="Howarth C."/>
            <person name="Jen D."/>
            <person name="Larson L."/>
            <person name="Lewis B."/>
            <person name="Mehta T."/>
            <person name="Park D."/>
            <person name="Pearson M."/>
            <person name="Richards J."/>
            <person name="Roberts A."/>
            <person name="Saif S."/>
            <person name="Shea T.D."/>
            <person name="Shenoy N."/>
            <person name="Sisk P."/>
            <person name="Stolte C."/>
            <person name="Sykes S.N."/>
            <person name="Thomson T."/>
            <person name="Walk T."/>
            <person name="White J."/>
            <person name="Yandava C."/>
            <person name="Straight P."/>
            <person name="Clardy J."/>
            <person name="Hung D."/>
            <person name="Kolter R."/>
            <person name="Mekalanos J."/>
            <person name="Walker S."/>
            <person name="Walsh C.T."/>
            <person name="Wieland-Brown L.C."/>
            <person name="Haas B."/>
            <person name="Nusbaum C."/>
            <person name="Birren B."/>
        </authorList>
    </citation>
    <scope>NUCLEOTIDE SEQUENCE [LARGE SCALE GENOMIC DNA]</scope>
    <source>
        <strain evidence="3 4">ATCC 53653</strain>
    </source>
</reference>
<organism evidence="3 4">
    <name type="scientific">Streptomyces himastatinicus ATCC 53653</name>
    <dbReference type="NCBI Taxonomy" id="457427"/>
    <lineage>
        <taxon>Bacteria</taxon>
        <taxon>Bacillati</taxon>
        <taxon>Actinomycetota</taxon>
        <taxon>Actinomycetes</taxon>
        <taxon>Kitasatosporales</taxon>
        <taxon>Streptomycetaceae</taxon>
        <taxon>Streptomyces</taxon>
        <taxon>Streptomyces violaceusniger group</taxon>
    </lineage>
</organism>
<dbReference type="PANTHER" id="PTHR30290">
    <property type="entry name" value="PERIPLASMIC BINDING COMPONENT OF ABC TRANSPORTER"/>
    <property type="match status" value="1"/>
</dbReference>
<dbReference type="SUPFAM" id="SSF53850">
    <property type="entry name" value="Periplasmic binding protein-like II"/>
    <property type="match status" value="1"/>
</dbReference>
<dbReference type="InterPro" id="IPR030678">
    <property type="entry name" value="Peptide/Ni-bd"/>
</dbReference>
<accession>D9WTH4</accession>
<evidence type="ECO:0000259" key="2">
    <source>
        <dbReference type="Pfam" id="PF00496"/>
    </source>
</evidence>
<name>D9WTH4_9ACTN</name>
<evidence type="ECO:0000313" key="4">
    <source>
        <dbReference type="Proteomes" id="UP000003963"/>
    </source>
</evidence>
<dbReference type="InterPro" id="IPR039424">
    <property type="entry name" value="SBP_5"/>
</dbReference>
<dbReference type="Proteomes" id="UP000003963">
    <property type="component" value="Unassembled WGS sequence"/>
</dbReference>
<dbReference type="Pfam" id="PF00496">
    <property type="entry name" value="SBP_bac_5"/>
    <property type="match status" value="1"/>
</dbReference>
<dbReference type="Gene3D" id="3.40.190.10">
    <property type="entry name" value="Periplasmic binding protein-like II"/>
    <property type="match status" value="1"/>
</dbReference>
<protein>
    <submittedName>
        <fullName evidence="3">Putative peptide/opine/nickel uptake family ABC transporter, periplasmic substrate-binding protein</fullName>
    </submittedName>
</protein>
<dbReference type="GO" id="GO:0043190">
    <property type="term" value="C:ATP-binding cassette (ABC) transporter complex"/>
    <property type="evidence" value="ECO:0007669"/>
    <property type="project" value="InterPro"/>
</dbReference>
<keyword evidence="4" id="KW-1185">Reference proteome</keyword>
<dbReference type="HOGENOM" id="CLU_017028_7_3_11"/>
<dbReference type="PIRSF" id="PIRSF002741">
    <property type="entry name" value="MppA"/>
    <property type="match status" value="1"/>
</dbReference>
<proteinExistence type="predicted"/>
<dbReference type="STRING" id="457427.SSOG_08082"/>
<dbReference type="GO" id="GO:1904680">
    <property type="term" value="F:peptide transmembrane transporter activity"/>
    <property type="evidence" value="ECO:0007669"/>
    <property type="project" value="TreeGrafter"/>
</dbReference>
<sequence length="568" mass="61241">MGRAGARLGGHPGASRGAARRLRRLADHRGRPGCAGHRRGKHPAVRPVGRPADALNDARRHKVRRCAMRRVGLAGTALVLVSATACSGGAVSGMGDGDGTLTLAVGVTATPWDLASAGLGDYINYYEPVFDSLVRLDRYAEATPNLATSWRYDTSRTVLTMKLRKGVRFTDGTALDAAAVKANLLHTKEGTNEAAGKLRAIRTVDAVNPSTVAIHLSAPDPSLITSLGDPSGMVASPKALDGKKGPVGSGPYVLNKSGTTNGSVYTFTRNRDYWNTKAFPFKKIVIRTISDPTARLNALLGEQVDWARIDPRSASQVKGRGLQVSSHVDAVEGLYIWDRAGKIVPALGKVKVRQALNYAFDRDAIAKKINMGYAFATSQMAIPESGAYEKSLQRTYPYDPGKARKLLAEAGYPHGFTVTMPDVSSVAAGQQAVMTQALEDIGVKVKTKKVPSTELFTSLQRGKYAMSWFKLASYRPWDYISTQLTADGAWNPAKDFDPKLAKLIATARKATGARQNELFKQINRYVQTNAFNAPWDVLDSVHGVSNSIKVTPQPFESAIPIYQMTPAS</sequence>
<dbReference type="InterPro" id="IPR000914">
    <property type="entry name" value="SBP_5_dom"/>
</dbReference>